<evidence type="ECO:0000313" key="3">
    <source>
        <dbReference type="Proteomes" id="UP001295444"/>
    </source>
</evidence>
<evidence type="ECO:0000313" key="2">
    <source>
        <dbReference type="EMBL" id="CAH2320439.1"/>
    </source>
</evidence>
<gene>
    <name evidence="2" type="ORF">PECUL_23A009905</name>
</gene>
<keyword evidence="3" id="KW-1185">Reference proteome</keyword>
<dbReference type="AlphaFoldDB" id="A0AAD1TCX3"/>
<name>A0AAD1TCX3_PELCU</name>
<evidence type="ECO:0000256" key="1">
    <source>
        <dbReference type="SAM" id="MobiDB-lite"/>
    </source>
</evidence>
<feature type="compositionally biased region" description="Polar residues" evidence="1">
    <location>
        <begin position="28"/>
        <end position="45"/>
    </location>
</feature>
<sequence>MAAGTSERRPCAPSISNTACGARMLTAASTGPNNELNSKQPSCQGMQRPAWVNGAESAGRPQQRLTVICWKAHATTPQRELADNIAAWQGLRPPLEL</sequence>
<dbReference type="EMBL" id="OW240921">
    <property type="protein sequence ID" value="CAH2320439.1"/>
    <property type="molecule type" value="Genomic_DNA"/>
</dbReference>
<feature type="region of interest" description="Disordered" evidence="1">
    <location>
        <begin position="28"/>
        <end position="47"/>
    </location>
</feature>
<dbReference type="Proteomes" id="UP001295444">
    <property type="component" value="Chromosome 10"/>
</dbReference>
<accession>A0AAD1TCX3</accession>
<proteinExistence type="predicted"/>
<protein>
    <submittedName>
        <fullName evidence="2">Uncharacterized protein</fullName>
    </submittedName>
</protein>
<reference evidence="2" key="1">
    <citation type="submission" date="2022-03" db="EMBL/GenBank/DDBJ databases">
        <authorList>
            <person name="Alioto T."/>
            <person name="Alioto T."/>
            <person name="Gomez Garrido J."/>
        </authorList>
    </citation>
    <scope>NUCLEOTIDE SEQUENCE</scope>
</reference>
<organism evidence="2 3">
    <name type="scientific">Pelobates cultripes</name>
    <name type="common">Western spadefoot toad</name>
    <dbReference type="NCBI Taxonomy" id="61616"/>
    <lineage>
        <taxon>Eukaryota</taxon>
        <taxon>Metazoa</taxon>
        <taxon>Chordata</taxon>
        <taxon>Craniata</taxon>
        <taxon>Vertebrata</taxon>
        <taxon>Euteleostomi</taxon>
        <taxon>Amphibia</taxon>
        <taxon>Batrachia</taxon>
        <taxon>Anura</taxon>
        <taxon>Pelobatoidea</taxon>
        <taxon>Pelobatidae</taxon>
        <taxon>Pelobates</taxon>
    </lineage>
</organism>